<feature type="binding site" evidence="4">
    <location>
        <position position="169"/>
    </location>
    <ligand>
        <name>Mg(2+)</name>
        <dbReference type="ChEBI" id="CHEBI:18420"/>
    </ligand>
</feature>
<dbReference type="CDD" id="cd03320">
    <property type="entry name" value="OSBS"/>
    <property type="match status" value="1"/>
</dbReference>
<dbReference type="GO" id="GO:0043748">
    <property type="term" value="F:O-succinylbenzoate synthase activity"/>
    <property type="evidence" value="ECO:0007669"/>
    <property type="project" value="UniProtKB-EC"/>
</dbReference>
<comment type="similarity">
    <text evidence="4">Belongs to the mandelate racemase/muconate lactonizing enzyme family. MenC type 1 subfamily.</text>
</comment>
<dbReference type="EMBL" id="CP015208">
    <property type="protein sequence ID" value="AOY55582.1"/>
    <property type="molecule type" value="Genomic_DNA"/>
</dbReference>
<dbReference type="OrthoDB" id="3725747at2"/>
<keyword evidence="3 4" id="KW-0456">Lyase</keyword>
<dbReference type="SMART" id="SM00922">
    <property type="entry name" value="MR_MLE"/>
    <property type="match status" value="1"/>
</dbReference>
<dbReference type="STRING" id="535712.A4Z71_00790"/>
<dbReference type="HAMAP" id="MF_00470">
    <property type="entry name" value="MenC_1"/>
    <property type="match status" value="1"/>
</dbReference>
<keyword evidence="4" id="KW-0474">Menaquinone biosynthesis</keyword>
<evidence type="ECO:0000256" key="3">
    <source>
        <dbReference type="ARBA" id="ARBA00023239"/>
    </source>
</evidence>
<comment type="catalytic activity">
    <reaction evidence="4">
        <text>(1R,6R)-6-hydroxy-2-succinyl-cyclohexa-2,4-diene-1-carboxylate = 2-succinylbenzoate + H2O</text>
        <dbReference type="Rhea" id="RHEA:10196"/>
        <dbReference type="ChEBI" id="CHEBI:15377"/>
        <dbReference type="ChEBI" id="CHEBI:18325"/>
        <dbReference type="ChEBI" id="CHEBI:58689"/>
        <dbReference type="EC" id="4.2.1.113"/>
    </reaction>
</comment>
<feature type="domain" description="Mandelate racemase/muconate lactonizing enzyme C-terminal" evidence="5">
    <location>
        <begin position="92"/>
        <end position="188"/>
    </location>
</feature>
<feature type="binding site" evidence="4">
    <location>
        <position position="197"/>
    </location>
    <ligand>
        <name>Mg(2+)</name>
        <dbReference type="ChEBI" id="CHEBI:18420"/>
    </ligand>
</feature>
<accession>A0A1D9DXP8</accession>
<dbReference type="InterPro" id="IPR010196">
    <property type="entry name" value="OSB_synthase_MenC1"/>
</dbReference>
<name>A0A1D9DXP8_9MICO</name>
<comment type="pathway">
    <text evidence="4">Quinol/quinone metabolism; 1,4-dihydroxy-2-naphthoate biosynthesis; 1,4-dihydroxy-2-naphthoate from chorismate: step 4/7.</text>
</comment>
<dbReference type="SFLD" id="SFLDS00001">
    <property type="entry name" value="Enolase"/>
    <property type="match status" value="1"/>
</dbReference>
<reference evidence="6 7" key="1">
    <citation type="journal article" date="2016" name="Biochim. Biophys. Acta">
        <title>Photochemical characterization of actinorhodopsin and its functional existence in the natural host.</title>
        <authorList>
            <person name="Nakamura S."/>
            <person name="Kikukawa T."/>
            <person name="Tamogami J."/>
            <person name="Kamiya M."/>
            <person name="Aizawa T."/>
            <person name="Hahn M.W."/>
            <person name="Ihara K."/>
            <person name="Kamo N."/>
            <person name="Demura M."/>
        </authorList>
    </citation>
    <scope>NUCLEOTIDE SEQUENCE [LARGE SCALE GENOMIC DNA]</scope>
    <source>
        <strain evidence="6 7">MWH-Dar1</strain>
    </source>
</reference>
<evidence type="ECO:0000259" key="5">
    <source>
        <dbReference type="SMART" id="SM00922"/>
    </source>
</evidence>
<evidence type="ECO:0000313" key="6">
    <source>
        <dbReference type="EMBL" id="AOY55582.1"/>
    </source>
</evidence>
<gene>
    <name evidence="4" type="primary">menC</name>
    <name evidence="6" type="ORF">A4Z71_00790</name>
</gene>
<keyword evidence="7" id="KW-1185">Reference proteome</keyword>
<dbReference type="EC" id="4.2.1.113" evidence="4"/>
<keyword evidence="2 4" id="KW-0460">Magnesium</keyword>
<evidence type="ECO:0000256" key="1">
    <source>
        <dbReference type="ARBA" id="ARBA00022723"/>
    </source>
</evidence>
<evidence type="ECO:0000313" key="7">
    <source>
        <dbReference type="Proteomes" id="UP000243784"/>
    </source>
</evidence>
<dbReference type="NCBIfam" id="NF002782">
    <property type="entry name" value="PRK02901.1"/>
    <property type="match status" value="1"/>
</dbReference>
<comment type="cofactor">
    <cofactor evidence="4">
        <name>a divalent metal cation</name>
        <dbReference type="ChEBI" id="CHEBI:60240"/>
    </cofactor>
</comment>
<evidence type="ECO:0000256" key="2">
    <source>
        <dbReference type="ARBA" id="ARBA00022842"/>
    </source>
</evidence>
<dbReference type="Proteomes" id="UP000243784">
    <property type="component" value="Chromosome"/>
</dbReference>
<dbReference type="UniPathway" id="UPA00079"/>
<dbReference type="GO" id="GO:0000287">
    <property type="term" value="F:magnesium ion binding"/>
    <property type="evidence" value="ECO:0007669"/>
    <property type="project" value="UniProtKB-UniRule"/>
</dbReference>
<dbReference type="InterPro" id="IPR029065">
    <property type="entry name" value="Enolase_C-like"/>
</dbReference>
<feature type="active site" description="Proton donor" evidence="4">
    <location>
        <position position="111"/>
    </location>
</feature>
<proteinExistence type="inferred from homology"/>
<dbReference type="PANTHER" id="PTHR48073:SF2">
    <property type="entry name" value="O-SUCCINYLBENZOATE SYNTHASE"/>
    <property type="match status" value="1"/>
</dbReference>
<dbReference type="Pfam" id="PF18374">
    <property type="entry name" value="Enolase_like_N"/>
    <property type="match status" value="1"/>
</dbReference>
<dbReference type="GO" id="GO:0009234">
    <property type="term" value="P:menaquinone biosynthetic process"/>
    <property type="evidence" value="ECO:0007669"/>
    <property type="project" value="UniProtKB-UniRule"/>
</dbReference>
<dbReference type="SFLD" id="SFLDG00180">
    <property type="entry name" value="muconate_cycloisomerase"/>
    <property type="match status" value="1"/>
</dbReference>
<dbReference type="Gene3D" id="3.20.20.120">
    <property type="entry name" value="Enolase-like C-terminal domain"/>
    <property type="match status" value="1"/>
</dbReference>
<organism evidence="6 7">
    <name type="scientific">Candidatus Rhodoluna planktonica</name>
    <dbReference type="NCBI Taxonomy" id="535712"/>
    <lineage>
        <taxon>Bacteria</taxon>
        <taxon>Bacillati</taxon>
        <taxon>Actinomycetota</taxon>
        <taxon>Actinomycetes</taxon>
        <taxon>Micrococcales</taxon>
        <taxon>Microbacteriaceae</taxon>
        <taxon>Luna cluster</taxon>
        <taxon>Luna-1 subcluster</taxon>
        <taxon>Rhodoluna</taxon>
    </lineage>
</organism>
<dbReference type="UniPathway" id="UPA01057">
    <property type="reaction ID" value="UER00165"/>
</dbReference>
<protein>
    <recommendedName>
        <fullName evidence="4">o-succinylbenzoate synthase</fullName>
        <shortName evidence="4">OSB synthase</shortName>
        <shortName evidence="4">OSBS</shortName>
        <ecNumber evidence="4">4.2.1.113</ecNumber>
    </recommendedName>
    <alternativeName>
        <fullName evidence="4">4-(2'-carboxyphenyl)-4-oxybutyric acid synthase</fullName>
    </alternativeName>
    <alternativeName>
        <fullName evidence="4">o-succinylbenzoic acid synthase</fullName>
    </alternativeName>
</protein>
<comment type="function">
    <text evidence="4">Converts 2-succinyl-6-hydroxy-2,4-cyclohexadiene-1-carboxylate (SHCHC) to 2-succinylbenzoate (OSB).</text>
</comment>
<keyword evidence="1 4" id="KW-0479">Metal-binding</keyword>
<dbReference type="KEGG" id="rpla:A4Z71_00790"/>
<evidence type="ECO:0000256" key="4">
    <source>
        <dbReference type="HAMAP-Rule" id="MF_00470"/>
    </source>
</evidence>
<feature type="binding site" evidence="4">
    <location>
        <position position="141"/>
    </location>
    <ligand>
        <name>Mg(2+)</name>
        <dbReference type="ChEBI" id="CHEBI:18420"/>
    </ligand>
</feature>
<dbReference type="SFLD" id="SFLDF00009">
    <property type="entry name" value="o-succinylbenzoate_synthase"/>
    <property type="match status" value="1"/>
</dbReference>
<dbReference type="InterPro" id="IPR036849">
    <property type="entry name" value="Enolase-like_C_sf"/>
</dbReference>
<dbReference type="Pfam" id="PF13378">
    <property type="entry name" value="MR_MLE_C"/>
    <property type="match status" value="1"/>
</dbReference>
<dbReference type="RefSeq" id="WP_070954099.1">
    <property type="nucleotide sequence ID" value="NZ_CP015208.1"/>
</dbReference>
<dbReference type="InterPro" id="IPR013342">
    <property type="entry name" value="Mandelate_racemase_C"/>
</dbReference>
<feature type="active site" description="Proton acceptor" evidence="4">
    <location>
        <position position="221"/>
    </location>
</feature>
<dbReference type="SUPFAM" id="SSF51604">
    <property type="entry name" value="Enolase C-terminal domain-like"/>
    <property type="match status" value="1"/>
</dbReference>
<comment type="pathway">
    <text evidence="4">Quinol/quinone metabolism; menaquinone biosynthesis.</text>
</comment>
<sequence length="331" mass="35934">MNVSQVAPLSELLGSAAVVSIGLRTRFRGLLEREALLFKGPEGWAEWSPFTEYSDEEAAVWLRAAIEFAYQPTPALQRNQIGINATLPAVGPDQVEKVLGRFGRFATVKIKVVEHGEDLSADLARINRVVELFPDAKIRLDANGGYTVLEALNLSKTLLENKVPLEYLEQPVASIGELAQLRVELKRNGLEVQIAADESIRKATDPMAVVHASAADILVLKAAPLGGIRQALEIAAEAALPAVVSSALETSVGLSMGAHLAAALPELTFDCGLGTASLLIGDVSSSPLKVIDGQLEVRRVEVDQSRLDTFRAEDHRADWWLERLERCYKLL</sequence>
<dbReference type="PANTHER" id="PTHR48073">
    <property type="entry name" value="O-SUCCINYLBENZOATE SYNTHASE-RELATED"/>
    <property type="match status" value="1"/>
</dbReference>
<dbReference type="AlphaFoldDB" id="A0A1D9DXP8"/>